<reference evidence="3 4" key="1">
    <citation type="submission" date="2013-08" db="EMBL/GenBank/DDBJ databases">
        <title>The genome sequence of Skermanella stibiiresistens.</title>
        <authorList>
            <person name="Zhu W."/>
            <person name="Wang G."/>
        </authorList>
    </citation>
    <scope>NUCLEOTIDE SEQUENCE [LARGE SCALE GENOMIC DNA]</scope>
    <source>
        <strain evidence="3 4">SB22</strain>
    </source>
</reference>
<comment type="caution">
    <text evidence="3">The sequence shown here is derived from an EMBL/GenBank/DDBJ whole genome shotgun (WGS) entry which is preliminary data.</text>
</comment>
<feature type="chain" id="PRO_5004920703" description="Cellulose synthase" evidence="2">
    <location>
        <begin position="24"/>
        <end position="600"/>
    </location>
</feature>
<dbReference type="InterPro" id="IPR011990">
    <property type="entry name" value="TPR-like_helical_dom_sf"/>
</dbReference>
<protein>
    <recommendedName>
        <fullName evidence="5">Cellulose synthase</fullName>
    </recommendedName>
</protein>
<evidence type="ECO:0000313" key="3">
    <source>
        <dbReference type="EMBL" id="EWY37746.1"/>
    </source>
</evidence>
<dbReference type="Gene3D" id="1.25.40.10">
    <property type="entry name" value="Tetratricopeptide repeat domain"/>
    <property type="match status" value="2"/>
</dbReference>
<accession>W9GYS3</accession>
<evidence type="ECO:0000256" key="2">
    <source>
        <dbReference type="SAM" id="SignalP"/>
    </source>
</evidence>
<dbReference type="STRING" id="1385369.N825_09200"/>
<dbReference type="RefSeq" id="WP_037458237.1">
    <property type="nucleotide sequence ID" value="NZ_AVFL01000023.1"/>
</dbReference>
<sequence>MVKNTLIGLGAAVGLFAACPAHAQKPDIAPSAPTVTLDQPQPSAGALDETALRYYASKRDLGRVEAEIRRLQALDPSWQPPKDLLAPKPATAGADETPVWDLAAKGKTAEARAKLAEIKRLNPTWTASPALEKHLSVQETRGGIQLASAARKWTTVVEIAGQHPELVACDTIDIMWTVAQAYGELGRKGDANDLFGKIIGTCPNEKERQDTLLKASAYLSETQLATLLNQEAARSSAEGKPRFEQVRAQLERGNLSRKLTTAKGAKLDPTEVKSFEEETRAAKDSDGAVTLGWYYHNEKNHREAEKWFLYANALRPDENSAEGLVYTYLALKDRERAEDAAKPWSTSDKVRKALASDKGSAAKGRGKPATKSAAAATQRARGAPAVRPESAGDAVTAAAMRAATAAHARGASSDCLAQLNPVRELPGWTSAMAEMRGWCLLSLKRETEARMAFEEAKALGATAPGTTPVSTGVSGTPSDEDNAQLGIILSRLQAGMVDEAMRDLATSNLSRAKIAELHADALSQQAIRHYEAGHYAEALRLIEARNQVMPPRRDLEILRAYSLRQENRITEALDIFRQLDKLLSTPESREGIRVTTGGYE</sequence>
<evidence type="ECO:0000256" key="1">
    <source>
        <dbReference type="SAM" id="MobiDB-lite"/>
    </source>
</evidence>
<dbReference type="OrthoDB" id="7324591at2"/>
<keyword evidence="2" id="KW-0732">Signal</keyword>
<proteinExistence type="predicted"/>
<dbReference type="PROSITE" id="PS51257">
    <property type="entry name" value="PROKAR_LIPOPROTEIN"/>
    <property type="match status" value="1"/>
</dbReference>
<feature type="region of interest" description="Disordered" evidence="1">
    <location>
        <begin position="338"/>
        <end position="389"/>
    </location>
</feature>
<evidence type="ECO:0000313" key="4">
    <source>
        <dbReference type="Proteomes" id="UP000019486"/>
    </source>
</evidence>
<keyword evidence="4" id="KW-1185">Reference proteome</keyword>
<dbReference type="AlphaFoldDB" id="W9GYS3"/>
<feature type="compositionally biased region" description="Low complexity" evidence="1">
    <location>
        <begin position="367"/>
        <end position="389"/>
    </location>
</feature>
<organism evidence="3 4">
    <name type="scientific">Skermanella stibiiresistens SB22</name>
    <dbReference type="NCBI Taxonomy" id="1385369"/>
    <lineage>
        <taxon>Bacteria</taxon>
        <taxon>Pseudomonadati</taxon>
        <taxon>Pseudomonadota</taxon>
        <taxon>Alphaproteobacteria</taxon>
        <taxon>Rhodospirillales</taxon>
        <taxon>Azospirillaceae</taxon>
        <taxon>Skermanella</taxon>
    </lineage>
</organism>
<dbReference type="SUPFAM" id="SSF48452">
    <property type="entry name" value="TPR-like"/>
    <property type="match status" value="1"/>
</dbReference>
<name>W9GYS3_9PROT</name>
<dbReference type="EMBL" id="AVFL01000023">
    <property type="protein sequence ID" value="EWY37746.1"/>
    <property type="molecule type" value="Genomic_DNA"/>
</dbReference>
<feature type="signal peptide" evidence="2">
    <location>
        <begin position="1"/>
        <end position="23"/>
    </location>
</feature>
<evidence type="ECO:0008006" key="5">
    <source>
        <dbReference type="Google" id="ProtNLM"/>
    </source>
</evidence>
<dbReference type="Proteomes" id="UP000019486">
    <property type="component" value="Unassembled WGS sequence"/>
</dbReference>
<gene>
    <name evidence="3" type="ORF">N825_09200</name>
</gene>